<accession>A0A2V2NGW1</accession>
<dbReference type="Proteomes" id="UP000245934">
    <property type="component" value="Unassembled WGS sequence"/>
</dbReference>
<comment type="caution">
    <text evidence="1">The sequence shown here is derived from an EMBL/GenBank/DDBJ whole genome shotgun (WGS) entry which is preliminary data.</text>
</comment>
<dbReference type="EMBL" id="QGMZ01000015">
    <property type="protein sequence ID" value="PWR74851.1"/>
    <property type="molecule type" value="Genomic_DNA"/>
</dbReference>
<dbReference type="RefSeq" id="WP_109940614.1">
    <property type="nucleotide sequence ID" value="NZ_CP176366.1"/>
</dbReference>
<organism evidence="1 2">
    <name type="scientific">Methanospirillum stamsii</name>
    <dbReference type="NCBI Taxonomy" id="1277351"/>
    <lineage>
        <taxon>Archaea</taxon>
        <taxon>Methanobacteriati</taxon>
        <taxon>Methanobacteriota</taxon>
        <taxon>Stenosarchaea group</taxon>
        <taxon>Methanomicrobia</taxon>
        <taxon>Methanomicrobiales</taxon>
        <taxon>Methanospirillaceae</taxon>
        <taxon>Methanospirillum</taxon>
    </lineage>
</organism>
<sequence length="80" mass="9070">MNIIQPSRKTRGCSWDGGECVFLNIDTGDCNLYDPIDWIKAKCARDLKMCDANYTAEEMLEKLGIKFTPSGVDPKHKILF</sequence>
<name>A0A2V2NGW1_9EURY</name>
<dbReference type="AlphaFoldDB" id="A0A2V2NGW1"/>
<reference evidence="1 2" key="1">
    <citation type="submission" date="2018-05" db="EMBL/GenBank/DDBJ databases">
        <title>Draft genome of Methanospirillum stamsii Pt1.</title>
        <authorList>
            <person name="Dueholm M.S."/>
            <person name="Nielsen P.H."/>
            <person name="Bakmann L.F."/>
            <person name="Otzen D.E."/>
        </authorList>
    </citation>
    <scope>NUCLEOTIDE SEQUENCE [LARGE SCALE GENOMIC DNA]</scope>
    <source>
        <strain evidence="1 2">Pt1</strain>
    </source>
</reference>
<dbReference type="GeneID" id="97610536"/>
<gene>
    <name evidence="1" type="ORF">DLD82_08105</name>
</gene>
<evidence type="ECO:0000313" key="2">
    <source>
        <dbReference type="Proteomes" id="UP000245934"/>
    </source>
</evidence>
<protein>
    <submittedName>
        <fullName evidence="1">Uncharacterized protein</fullName>
    </submittedName>
</protein>
<keyword evidence="2" id="KW-1185">Reference proteome</keyword>
<proteinExistence type="predicted"/>
<evidence type="ECO:0000313" key="1">
    <source>
        <dbReference type="EMBL" id="PWR74851.1"/>
    </source>
</evidence>